<reference evidence="3 4" key="1">
    <citation type="journal article" date="2017" name="Antonie Van Leeuwenhoek">
        <title>Phylogenomic resolution of the bacterial genus Pantoea and its relationship with Erwinia and Tatumella.</title>
        <authorList>
            <person name="Palmer M."/>
            <person name="Steenkamp E.T."/>
            <person name="Coetzee M.P."/>
            <person name="Chan W.Y."/>
            <person name="van Zyl E."/>
            <person name="De Maayer P."/>
            <person name="Coutinho T.A."/>
            <person name="Blom J."/>
            <person name="Smits T.H."/>
            <person name="Duffy B."/>
            <person name="Venter S.N."/>
        </authorList>
    </citation>
    <scope>NUCLEOTIDE SEQUENCE [LARGE SCALE GENOMIC DNA]</scope>
    <source>
        <strain evidence="3 4">LMG 26277</strain>
    </source>
</reference>
<dbReference type="Proteomes" id="UP000193104">
    <property type="component" value="Unassembled WGS sequence"/>
</dbReference>
<accession>A0A1X1D818</accession>
<dbReference type="Pfam" id="PF10517">
    <property type="entry name" value="DM13"/>
    <property type="match status" value="1"/>
</dbReference>
<keyword evidence="1" id="KW-0472">Membrane</keyword>
<evidence type="ECO:0000313" key="3">
    <source>
        <dbReference type="EMBL" id="ORM72700.1"/>
    </source>
</evidence>
<dbReference type="AlphaFoldDB" id="A0A1X1D818"/>
<keyword evidence="1" id="KW-0812">Transmembrane</keyword>
<evidence type="ECO:0000313" key="4">
    <source>
        <dbReference type="Proteomes" id="UP000193104"/>
    </source>
</evidence>
<feature type="domain" description="DM13" evidence="2">
    <location>
        <begin position="53"/>
        <end position="158"/>
    </location>
</feature>
<dbReference type="InterPro" id="IPR019545">
    <property type="entry name" value="DM13_domain"/>
</dbReference>
<name>A0A1X1D818_9GAMM</name>
<evidence type="ECO:0000256" key="1">
    <source>
        <dbReference type="SAM" id="Phobius"/>
    </source>
</evidence>
<keyword evidence="1" id="KW-1133">Transmembrane helix</keyword>
<keyword evidence="4" id="KW-1185">Reference proteome</keyword>
<organism evidence="3 4">
    <name type="scientific">Pantoea wallisii</name>
    <dbReference type="NCBI Taxonomy" id="1076551"/>
    <lineage>
        <taxon>Bacteria</taxon>
        <taxon>Pseudomonadati</taxon>
        <taxon>Pseudomonadota</taxon>
        <taxon>Gammaproteobacteria</taxon>
        <taxon>Enterobacterales</taxon>
        <taxon>Erwiniaceae</taxon>
        <taxon>Pantoea</taxon>
    </lineage>
</organism>
<evidence type="ECO:0000259" key="2">
    <source>
        <dbReference type="PROSITE" id="PS51549"/>
    </source>
</evidence>
<gene>
    <name evidence="3" type="ORF">HA48_13565</name>
</gene>
<proteinExistence type="predicted"/>
<sequence length="158" mass="17770">MKNKVRLIYIAPYLFFLGAGFALGVYMLPDLNAENSALMQEIRAAQAQAKYTARFSRDQPGSSARYWAEGDVYISEHDIAFIGKIAPGPDYKLYLTRQQAYDQTGFLKMKSEAVLVGAVDHAGNFIQALPEHVKPDDYAAVQIWCERFSTFIASARYQ</sequence>
<dbReference type="RefSeq" id="WP_128601820.1">
    <property type="nucleotide sequence ID" value="NZ_MLFS01000037.1"/>
</dbReference>
<dbReference type="EMBL" id="MLFS01000037">
    <property type="protein sequence ID" value="ORM72700.1"/>
    <property type="molecule type" value="Genomic_DNA"/>
</dbReference>
<feature type="transmembrane region" description="Helical" evidence="1">
    <location>
        <begin position="7"/>
        <end position="28"/>
    </location>
</feature>
<comment type="caution">
    <text evidence="3">The sequence shown here is derived from an EMBL/GenBank/DDBJ whole genome shotgun (WGS) entry which is preliminary data.</text>
</comment>
<protein>
    <recommendedName>
        <fullName evidence="2">DM13 domain-containing protein</fullName>
    </recommendedName>
</protein>
<dbReference type="PROSITE" id="PS51549">
    <property type="entry name" value="DM13"/>
    <property type="match status" value="1"/>
</dbReference>
<dbReference type="OrthoDB" id="6106486at2"/>